<gene>
    <name evidence="2" type="ORF">G3I38_30855</name>
</gene>
<feature type="domain" description="VWFA" evidence="1">
    <location>
        <begin position="1"/>
        <end position="178"/>
    </location>
</feature>
<dbReference type="RefSeq" id="WP_164338600.1">
    <property type="nucleotide sequence ID" value="NZ_JAAGMU010001577.1"/>
</dbReference>
<dbReference type="SUPFAM" id="SSF53300">
    <property type="entry name" value="vWA-like"/>
    <property type="match status" value="1"/>
</dbReference>
<evidence type="ECO:0000259" key="1">
    <source>
        <dbReference type="SMART" id="SM00327"/>
    </source>
</evidence>
<dbReference type="SMART" id="SM00327">
    <property type="entry name" value="VWA"/>
    <property type="match status" value="1"/>
</dbReference>
<evidence type="ECO:0000313" key="2">
    <source>
        <dbReference type="EMBL" id="NEC83523.1"/>
    </source>
</evidence>
<dbReference type="Gene3D" id="3.40.50.410">
    <property type="entry name" value="von Willebrand factor, type A domain"/>
    <property type="match status" value="1"/>
</dbReference>
<organism evidence="2">
    <name type="scientific">Streptomyces sp. SID7958</name>
    <dbReference type="NCBI Taxonomy" id="2706093"/>
    <lineage>
        <taxon>Bacteria</taxon>
        <taxon>Bacillati</taxon>
        <taxon>Actinomycetota</taxon>
        <taxon>Actinomycetes</taxon>
        <taxon>Kitasatosporales</taxon>
        <taxon>Streptomycetaceae</taxon>
        <taxon>Streptomyces</taxon>
    </lineage>
</organism>
<dbReference type="CDD" id="cd00198">
    <property type="entry name" value="vWFA"/>
    <property type="match status" value="1"/>
</dbReference>
<proteinExistence type="predicted"/>
<accession>A0A6G3UCV3</accession>
<dbReference type="EMBL" id="JAAGMU010001577">
    <property type="protein sequence ID" value="NEC83523.1"/>
    <property type="molecule type" value="Genomic_DNA"/>
</dbReference>
<dbReference type="AlphaFoldDB" id="A0A6G3UCV3"/>
<sequence length="185" mass="19377">LYLLDSSGSMDRLWQGPSGGPGLLRQSLGGLGGRDEYGVWGVAGKPGRPYRTVLPLGPHRRADAERTVTARARVQDAEADPHAALLAAFDVMEGLGADDRPQLIVHITDGEDNDRLTGGRLREVLDRAGTAGVPVTVVSLQNAGCDLDRPDRRIADASGGRCLDTGDDLGAALQDEVARTGTGDG</sequence>
<dbReference type="InterPro" id="IPR002035">
    <property type="entry name" value="VWF_A"/>
</dbReference>
<name>A0A6G3UCV3_9ACTN</name>
<dbReference type="InterPro" id="IPR036465">
    <property type="entry name" value="vWFA_dom_sf"/>
</dbReference>
<comment type="caution">
    <text evidence="2">The sequence shown here is derived from an EMBL/GenBank/DDBJ whole genome shotgun (WGS) entry which is preliminary data.</text>
</comment>
<protein>
    <submittedName>
        <fullName evidence="2">VWA domain-containing protein</fullName>
    </submittedName>
</protein>
<feature type="non-terminal residue" evidence="2">
    <location>
        <position position="1"/>
    </location>
</feature>
<reference evidence="2" key="1">
    <citation type="submission" date="2020-01" db="EMBL/GenBank/DDBJ databases">
        <title>Insect and environment-associated Actinomycetes.</title>
        <authorList>
            <person name="Currrie C."/>
            <person name="Chevrette M."/>
            <person name="Carlson C."/>
            <person name="Stubbendieck R."/>
            <person name="Wendt-Pienkowski E."/>
        </authorList>
    </citation>
    <scope>NUCLEOTIDE SEQUENCE</scope>
    <source>
        <strain evidence="2">SID7958</strain>
    </source>
</reference>